<gene>
    <name evidence="3" type="ORF">FBFR_01760</name>
</gene>
<dbReference type="STRING" id="249352.SAMN05444395_11128"/>
<dbReference type="OrthoDB" id="9792800at2"/>
<organism evidence="3 4">
    <name type="scientific">Flavobacterium fryxellicola</name>
    <dbReference type="NCBI Taxonomy" id="249352"/>
    <lineage>
        <taxon>Bacteria</taxon>
        <taxon>Pseudomonadati</taxon>
        <taxon>Bacteroidota</taxon>
        <taxon>Flavobacteriia</taxon>
        <taxon>Flavobacteriales</taxon>
        <taxon>Flavobacteriaceae</taxon>
        <taxon>Flavobacterium</taxon>
    </lineage>
</organism>
<evidence type="ECO:0000313" key="4">
    <source>
        <dbReference type="Proteomes" id="UP000077164"/>
    </source>
</evidence>
<dbReference type="Proteomes" id="UP000077164">
    <property type="component" value="Unassembled WGS sequence"/>
</dbReference>
<comment type="caution">
    <text evidence="3">The sequence shown here is derived from an EMBL/GenBank/DDBJ whole genome shotgun (WGS) entry which is preliminary data.</text>
</comment>
<dbReference type="PANTHER" id="PTHR43581:SF4">
    <property type="entry name" value="ATP_GTP PHOSPHATASE"/>
    <property type="match status" value="1"/>
</dbReference>
<evidence type="ECO:0000259" key="2">
    <source>
        <dbReference type="Pfam" id="PF13175"/>
    </source>
</evidence>
<reference evidence="3 4" key="1">
    <citation type="submission" date="2016-03" db="EMBL/GenBank/DDBJ databases">
        <title>Draft genome sequence of Flavobacterium fryxellicola DSM 16209.</title>
        <authorList>
            <person name="Shin S.-K."/>
            <person name="Yi H."/>
        </authorList>
    </citation>
    <scope>NUCLEOTIDE SEQUENCE [LARGE SCALE GENOMIC DNA]</scope>
    <source>
        <strain evidence="3 4">DSM 16209</strain>
    </source>
</reference>
<proteinExistence type="predicted"/>
<dbReference type="Pfam" id="PF13175">
    <property type="entry name" value="AAA_15"/>
    <property type="match status" value="1"/>
</dbReference>
<protein>
    <recommendedName>
        <fullName evidence="2">Endonuclease GajA/Old nuclease/RecF-like AAA domain-containing protein</fullName>
    </recommendedName>
</protein>
<keyword evidence="4" id="KW-1185">Reference proteome</keyword>
<dbReference type="SUPFAM" id="SSF52540">
    <property type="entry name" value="P-loop containing nucleoside triphosphate hydrolases"/>
    <property type="match status" value="1"/>
</dbReference>
<feature type="coiled-coil region" evidence="1">
    <location>
        <begin position="160"/>
        <end position="233"/>
    </location>
</feature>
<dbReference type="InterPro" id="IPR051396">
    <property type="entry name" value="Bact_Antivir_Def_Nuclease"/>
</dbReference>
<evidence type="ECO:0000313" key="3">
    <source>
        <dbReference type="EMBL" id="OAB30548.1"/>
    </source>
</evidence>
<dbReference type="AlphaFoldDB" id="A0A167ZKL2"/>
<dbReference type="InterPro" id="IPR041685">
    <property type="entry name" value="AAA_GajA/Old/RecF-like"/>
</dbReference>
<dbReference type="RefSeq" id="WP_066076136.1">
    <property type="nucleotide sequence ID" value="NZ_FRDK01000011.1"/>
</dbReference>
<sequence>MEKITISNFRKVKETWELNLAPITFLTGTNNSGKSSVMKALMLLDGFGNSKNHFELNFNSKHATNHKVDCFSNAINRQNFKEKLWDIHFSIENNDYFIDYHFYPLESLDDRFEKGKLKSIKFTSKHDNSIFIISNLAGDEYQLTIDNSFIRFRNNHSDISDDEEDEITKLQEILLENEKELEKLQASIKIIKDESILTGYPKYLKTPSVEEKIKRVELNIRIVNKKLKALESNKKGDDQQFNPIFNLNDFEGSESIDKVLRRTLSRYFRENEKEIGLINNNREMARILNLSDIIVDALKLNISHLTPNRNTQTRLYVNDSRNNDIYDIIKSLSENPIRKKSKADDFIKRWMSKNFFDIGEDYNIKPIEGLASKIEIKENGDWINLVDKGFGAGQIFTILLRIADVINEENLLKNQKRTRRFRTTTPLILIEEPEANLHPAFQSKLAELFFETWKEFGIQFIVETHSEYIIRNSQLLFLNYSNPDDSLFPAMQIQHNPFVVYYFDKDGPYEMKYENDGSFNKPFGEGFLDVVDDIALEIFLKNNKQS</sequence>
<accession>A0A167ZKL2</accession>
<evidence type="ECO:0000256" key="1">
    <source>
        <dbReference type="SAM" id="Coils"/>
    </source>
</evidence>
<name>A0A167ZKL2_9FLAO</name>
<dbReference type="InterPro" id="IPR027417">
    <property type="entry name" value="P-loop_NTPase"/>
</dbReference>
<dbReference type="PANTHER" id="PTHR43581">
    <property type="entry name" value="ATP/GTP PHOSPHATASE"/>
    <property type="match status" value="1"/>
</dbReference>
<dbReference type="Gene3D" id="3.40.50.300">
    <property type="entry name" value="P-loop containing nucleotide triphosphate hydrolases"/>
    <property type="match status" value="2"/>
</dbReference>
<keyword evidence="1" id="KW-0175">Coiled coil</keyword>
<dbReference type="EMBL" id="LVJE01000003">
    <property type="protein sequence ID" value="OAB30548.1"/>
    <property type="molecule type" value="Genomic_DNA"/>
</dbReference>
<feature type="domain" description="Endonuclease GajA/Old nuclease/RecF-like AAA" evidence="2">
    <location>
        <begin position="2"/>
        <end position="470"/>
    </location>
</feature>